<reference evidence="3 4" key="1">
    <citation type="submission" date="2024-10" db="EMBL/GenBank/DDBJ databases">
        <title>Updated reference genomes for cyclostephanoid diatoms.</title>
        <authorList>
            <person name="Roberts W.R."/>
            <person name="Alverson A.J."/>
        </authorList>
    </citation>
    <scope>NUCLEOTIDE SEQUENCE [LARGE SCALE GENOMIC DNA]</scope>
    <source>
        <strain evidence="3 4">AJA276-08</strain>
    </source>
</reference>
<accession>A0ABD3NXU1</accession>
<feature type="signal peptide" evidence="2">
    <location>
        <begin position="1"/>
        <end position="22"/>
    </location>
</feature>
<dbReference type="EMBL" id="JALLAZ020001103">
    <property type="protein sequence ID" value="KAL3780670.1"/>
    <property type="molecule type" value="Genomic_DNA"/>
</dbReference>
<dbReference type="Proteomes" id="UP001530315">
    <property type="component" value="Unassembled WGS sequence"/>
</dbReference>
<proteinExistence type="predicted"/>
<evidence type="ECO:0008006" key="5">
    <source>
        <dbReference type="Google" id="ProtNLM"/>
    </source>
</evidence>
<feature type="chain" id="PRO_5044862257" description="Peptide-methionine (S)-S-oxide reductase" evidence="2">
    <location>
        <begin position="23"/>
        <end position="331"/>
    </location>
</feature>
<name>A0ABD3NXU1_9STRA</name>
<sequence length="331" mass="35540">MSRRLATSFLLPVLSPFLPSQAWTVIVPSSRPHHRHPSIESGGRATRAAAAAGSDGAAREEDDDVRRSPSSRRSFLERQAGTIFASASTAAAVVSARPDLAAAAAVSANDESVDELVDVYFGCGCFWHVQHEFVEAERKILGRSDSELTSRAGYAGGKAGSSPDGRVCYHNAQNVADYGKLGHAEVVSLRIPSSRFEDFAAEYCKLFDKDGYRPDQLGDRGSEYRNLVGIPGGRSSPLAAMLVKASVATGDKLDFAVGKGDDADVPKVSFIMDTEKFPFYVAEQYHQFHDGFRLDEGYPESYNSLARAFAKKGENFGTCPNGMVGLGIGGL</sequence>
<dbReference type="SUPFAM" id="SSF55068">
    <property type="entry name" value="Peptide methionine sulfoxide reductase"/>
    <property type="match status" value="1"/>
</dbReference>
<protein>
    <recommendedName>
        <fullName evidence="5">Peptide-methionine (S)-S-oxide reductase</fullName>
    </recommendedName>
</protein>
<dbReference type="AlphaFoldDB" id="A0ABD3NXU1"/>
<feature type="region of interest" description="Disordered" evidence="1">
    <location>
        <begin position="29"/>
        <end position="74"/>
    </location>
</feature>
<dbReference type="Gene3D" id="3.30.1060.10">
    <property type="entry name" value="Peptide methionine sulphoxide reductase MsrA"/>
    <property type="match status" value="1"/>
</dbReference>
<dbReference type="InterPro" id="IPR036509">
    <property type="entry name" value="Met_Sox_Rdtase_MsrA_sf"/>
</dbReference>
<keyword evidence="2" id="KW-0732">Signal</keyword>
<gene>
    <name evidence="3" type="ORF">ACHAW5_001870</name>
</gene>
<evidence type="ECO:0000256" key="2">
    <source>
        <dbReference type="SAM" id="SignalP"/>
    </source>
</evidence>
<evidence type="ECO:0000313" key="4">
    <source>
        <dbReference type="Proteomes" id="UP001530315"/>
    </source>
</evidence>
<feature type="compositionally biased region" description="Low complexity" evidence="1">
    <location>
        <begin position="40"/>
        <end position="56"/>
    </location>
</feature>
<evidence type="ECO:0000313" key="3">
    <source>
        <dbReference type="EMBL" id="KAL3780670.1"/>
    </source>
</evidence>
<evidence type="ECO:0000256" key="1">
    <source>
        <dbReference type="SAM" id="MobiDB-lite"/>
    </source>
</evidence>
<organism evidence="3 4">
    <name type="scientific">Stephanodiscus triporus</name>
    <dbReference type="NCBI Taxonomy" id="2934178"/>
    <lineage>
        <taxon>Eukaryota</taxon>
        <taxon>Sar</taxon>
        <taxon>Stramenopiles</taxon>
        <taxon>Ochrophyta</taxon>
        <taxon>Bacillariophyta</taxon>
        <taxon>Coscinodiscophyceae</taxon>
        <taxon>Thalassiosirophycidae</taxon>
        <taxon>Stephanodiscales</taxon>
        <taxon>Stephanodiscaceae</taxon>
        <taxon>Stephanodiscus</taxon>
    </lineage>
</organism>
<comment type="caution">
    <text evidence="3">The sequence shown here is derived from an EMBL/GenBank/DDBJ whole genome shotgun (WGS) entry which is preliminary data.</text>
</comment>
<keyword evidence="4" id="KW-1185">Reference proteome</keyword>